<keyword evidence="3" id="KW-1185">Reference proteome</keyword>
<sequence length="195" mass="20931">SSSALVRRRVRRKSGKDSYYLTSNSVDECRTRASSASATMHAPPSAGPDLLSVPGPDDHNGGMHPRLKRHSSAYVTRDKPVSHPGVEFFRTRSMVTRGKKASFQDNASLPSASSTTPSSSITREDSALLAATSIDTTAATTANGNLASRRTGILWRLLHLKRILWRGSDRTSTSAAAVRITVTSHEPDSGARTTV</sequence>
<dbReference type="AlphaFoldDB" id="A0A8K0K6W7"/>
<feature type="region of interest" description="Disordered" evidence="1">
    <location>
        <begin position="97"/>
        <end position="122"/>
    </location>
</feature>
<proteinExistence type="predicted"/>
<dbReference type="Proteomes" id="UP000792457">
    <property type="component" value="Unassembled WGS sequence"/>
</dbReference>
<feature type="compositionally biased region" description="Low complexity" evidence="1">
    <location>
        <begin position="107"/>
        <end position="120"/>
    </location>
</feature>
<feature type="region of interest" description="Disordered" evidence="1">
    <location>
        <begin position="30"/>
        <end position="80"/>
    </location>
</feature>
<accession>A0A8K0K6W7</accession>
<dbReference type="EMBL" id="KZ308429">
    <property type="protein sequence ID" value="KAG8229457.1"/>
    <property type="molecule type" value="Genomic_DNA"/>
</dbReference>
<reference evidence="2" key="2">
    <citation type="submission" date="2017-10" db="EMBL/GenBank/DDBJ databases">
        <title>Ladona fulva Genome sequencing and assembly.</title>
        <authorList>
            <person name="Murali S."/>
            <person name="Richards S."/>
            <person name="Bandaranaike D."/>
            <person name="Bellair M."/>
            <person name="Blankenburg K."/>
            <person name="Chao H."/>
            <person name="Dinh H."/>
            <person name="Doddapaneni H."/>
            <person name="Dugan-Rocha S."/>
            <person name="Elkadiri S."/>
            <person name="Gnanaolivu R."/>
            <person name="Hernandez B."/>
            <person name="Skinner E."/>
            <person name="Javaid M."/>
            <person name="Lee S."/>
            <person name="Li M."/>
            <person name="Ming W."/>
            <person name="Munidasa M."/>
            <person name="Muniz J."/>
            <person name="Nguyen L."/>
            <person name="Hughes D."/>
            <person name="Osuji N."/>
            <person name="Pu L.-L."/>
            <person name="Puazo M."/>
            <person name="Qu C."/>
            <person name="Quiroz J."/>
            <person name="Raj R."/>
            <person name="Weissenberger G."/>
            <person name="Xin Y."/>
            <person name="Zou X."/>
            <person name="Han Y."/>
            <person name="Worley K."/>
            <person name="Muzny D."/>
            <person name="Gibbs R."/>
        </authorList>
    </citation>
    <scope>NUCLEOTIDE SEQUENCE</scope>
    <source>
        <strain evidence="2">Sampled in the wild</strain>
    </source>
</reference>
<comment type="caution">
    <text evidence="2">The sequence shown here is derived from an EMBL/GenBank/DDBJ whole genome shotgun (WGS) entry which is preliminary data.</text>
</comment>
<evidence type="ECO:0000313" key="2">
    <source>
        <dbReference type="EMBL" id="KAG8229457.1"/>
    </source>
</evidence>
<organism evidence="2 3">
    <name type="scientific">Ladona fulva</name>
    <name type="common">Scarce chaser dragonfly</name>
    <name type="synonym">Libellula fulva</name>
    <dbReference type="NCBI Taxonomy" id="123851"/>
    <lineage>
        <taxon>Eukaryota</taxon>
        <taxon>Metazoa</taxon>
        <taxon>Ecdysozoa</taxon>
        <taxon>Arthropoda</taxon>
        <taxon>Hexapoda</taxon>
        <taxon>Insecta</taxon>
        <taxon>Pterygota</taxon>
        <taxon>Palaeoptera</taxon>
        <taxon>Odonata</taxon>
        <taxon>Epiprocta</taxon>
        <taxon>Anisoptera</taxon>
        <taxon>Libelluloidea</taxon>
        <taxon>Libellulidae</taxon>
        <taxon>Ladona</taxon>
    </lineage>
</organism>
<evidence type="ECO:0000256" key="1">
    <source>
        <dbReference type="SAM" id="MobiDB-lite"/>
    </source>
</evidence>
<protein>
    <submittedName>
        <fullName evidence="2">Uncharacterized protein</fullName>
    </submittedName>
</protein>
<feature type="non-terminal residue" evidence="2">
    <location>
        <position position="195"/>
    </location>
</feature>
<evidence type="ECO:0000313" key="3">
    <source>
        <dbReference type="Proteomes" id="UP000792457"/>
    </source>
</evidence>
<reference evidence="2" key="1">
    <citation type="submission" date="2013-04" db="EMBL/GenBank/DDBJ databases">
        <authorList>
            <person name="Qu J."/>
            <person name="Murali S.C."/>
            <person name="Bandaranaike D."/>
            <person name="Bellair M."/>
            <person name="Blankenburg K."/>
            <person name="Chao H."/>
            <person name="Dinh H."/>
            <person name="Doddapaneni H."/>
            <person name="Downs B."/>
            <person name="Dugan-Rocha S."/>
            <person name="Elkadiri S."/>
            <person name="Gnanaolivu R.D."/>
            <person name="Hernandez B."/>
            <person name="Javaid M."/>
            <person name="Jayaseelan J.C."/>
            <person name="Lee S."/>
            <person name="Li M."/>
            <person name="Ming W."/>
            <person name="Munidasa M."/>
            <person name="Muniz J."/>
            <person name="Nguyen L."/>
            <person name="Ongeri F."/>
            <person name="Osuji N."/>
            <person name="Pu L.-L."/>
            <person name="Puazo M."/>
            <person name="Qu C."/>
            <person name="Quiroz J."/>
            <person name="Raj R."/>
            <person name="Weissenberger G."/>
            <person name="Xin Y."/>
            <person name="Zou X."/>
            <person name="Han Y."/>
            <person name="Richards S."/>
            <person name="Worley K."/>
            <person name="Muzny D."/>
            <person name="Gibbs R."/>
        </authorList>
    </citation>
    <scope>NUCLEOTIDE SEQUENCE</scope>
    <source>
        <strain evidence="2">Sampled in the wild</strain>
    </source>
</reference>
<name>A0A8K0K6W7_LADFU</name>
<gene>
    <name evidence="2" type="ORF">J437_LFUL005562</name>
</gene>